<accession>A0AAV4UCQ7</accession>
<keyword evidence="3" id="KW-1185">Reference proteome</keyword>
<protein>
    <submittedName>
        <fullName evidence="2">Uncharacterized protein</fullName>
    </submittedName>
</protein>
<evidence type="ECO:0000313" key="2">
    <source>
        <dbReference type="EMBL" id="GIY55632.1"/>
    </source>
</evidence>
<sequence>MSSVEQSKKGKRKGEESFWIPFLMPLLDARGWAMGRGRGMGLECAATKWMALSECLVNPKDEPQRPSSSSEALPSA</sequence>
<feature type="compositionally biased region" description="Polar residues" evidence="1">
    <location>
        <begin position="65"/>
        <end position="76"/>
    </location>
</feature>
<gene>
    <name evidence="2" type="ORF">CDAR_292281</name>
</gene>
<feature type="region of interest" description="Disordered" evidence="1">
    <location>
        <begin position="57"/>
        <end position="76"/>
    </location>
</feature>
<organism evidence="2 3">
    <name type="scientific">Caerostris darwini</name>
    <dbReference type="NCBI Taxonomy" id="1538125"/>
    <lineage>
        <taxon>Eukaryota</taxon>
        <taxon>Metazoa</taxon>
        <taxon>Ecdysozoa</taxon>
        <taxon>Arthropoda</taxon>
        <taxon>Chelicerata</taxon>
        <taxon>Arachnida</taxon>
        <taxon>Araneae</taxon>
        <taxon>Araneomorphae</taxon>
        <taxon>Entelegynae</taxon>
        <taxon>Araneoidea</taxon>
        <taxon>Araneidae</taxon>
        <taxon>Caerostris</taxon>
    </lineage>
</organism>
<comment type="caution">
    <text evidence="2">The sequence shown here is derived from an EMBL/GenBank/DDBJ whole genome shotgun (WGS) entry which is preliminary data.</text>
</comment>
<evidence type="ECO:0000256" key="1">
    <source>
        <dbReference type="SAM" id="MobiDB-lite"/>
    </source>
</evidence>
<dbReference type="EMBL" id="BPLQ01011101">
    <property type="protein sequence ID" value="GIY55632.1"/>
    <property type="molecule type" value="Genomic_DNA"/>
</dbReference>
<dbReference type="Proteomes" id="UP001054837">
    <property type="component" value="Unassembled WGS sequence"/>
</dbReference>
<dbReference type="AlphaFoldDB" id="A0AAV4UCQ7"/>
<evidence type="ECO:0000313" key="3">
    <source>
        <dbReference type="Proteomes" id="UP001054837"/>
    </source>
</evidence>
<reference evidence="2 3" key="1">
    <citation type="submission" date="2021-06" db="EMBL/GenBank/DDBJ databases">
        <title>Caerostris darwini draft genome.</title>
        <authorList>
            <person name="Kono N."/>
            <person name="Arakawa K."/>
        </authorList>
    </citation>
    <scope>NUCLEOTIDE SEQUENCE [LARGE SCALE GENOMIC DNA]</scope>
</reference>
<proteinExistence type="predicted"/>
<name>A0AAV4UCQ7_9ARAC</name>